<reference evidence="2 3" key="1">
    <citation type="submission" date="2017-05" db="EMBL/GenBank/DDBJ databases">
        <title>Draft genome sequence of Elsinoe australis.</title>
        <authorList>
            <person name="Cheng Q."/>
        </authorList>
    </citation>
    <scope>NUCLEOTIDE SEQUENCE [LARGE SCALE GENOMIC DNA]</scope>
    <source>
        <strain evidence="2 3">NL1</strain>
    </source>
</reference>
<dbReference type="SUPFAM" id="SSF56112">
    <property type="entry name" value="Protein kinase-like (PK-like)"/>
    <property type="match status" value="1"/>
</dbReference>
<gene>
    <name evidence="2" type="ORF">B9Z65_6281</name>
</gene>
<dbReference type="PROSITE" id="PS50011">
    <property type="entry name" value="PROTEIN_KINASE_DOM"/>
    <property type="match status" value="1"/>
</dbReference>
<accession>A0A2P8A870</accession>
<sequence>MEVHLYLSRPYYEDHFVNTSRDLHTANIAFTDTQIQHLSDSDVLQYVGKPEQWPINPLTPAPHEQGVPRYHVWPLASVEPEIDSSPDVQVKLLDFSNSFLSDQPPPNLSVPMSYCPPEVALGVALDHRVDLWALGCLI</sequence>
<dbReference type="InterPro" id="IPR000719">
    <property type="entry name" value="Prot_kinase_dom"/>
</dbReference>
<dbReference type="STRING" id="40998.A0A2P8A870"/>
<name>A0A2P8A870_9PEZI</name>
<dbReference type="OrthoDB" id="5979581at2759"/>
<dbReference type="EMBL" id="NHZQ01000060">
    <property type="protein sequence ID" value="PSK56657.1"/>
    <property type="molecule type" value="Genomic_DNA"/>
</dbReference>
<dbReference type="AlphaFoldDB" id="A0A2P8A870"/>
<dbReference type="Proteomes" id="UP000243723">
    <property type="component" value="Unassembled WGS sequence"/>
</dbReference>
<evidence type="ECO:0000313" key="3">
    <source>
        <dbReference type="Proteomes" id="UP000243723"/>
    </source>
</evidence>
<dbReference type="Gene3D" id="1.10.510.10">
    <property type="entry name" value="Transferase(Phosphotransferase) domain 1"/>
    <property type="match status" value="1"/>
</dbReference>
<organism evidence="2 3">
    <name type="scientific">Elsinoe australis</name>
    <dbReference type="NCBI Taxonomy" id="40998"/>
    <lineage>
        <taxon>Eukaryota</taxon>
        <taxon>Fungi</taxon>
        <taxon>Dikarya</taxon>
        <taxon>Ascomycota</taxon>
        <taxon>Pezizomycotina</taxon>
        <taxon>Dothideomycetes</taxon>
        <taxon>Dothideomycetidae</taxon>
        <taxon>Myriangiales</taxon>
        <taxon>Elsinoaceae</taxon>
        <taxon>Elsinoe</taxon>
    </lineage>
</organism>
<evidence type="ECO:0000259" key="1">
    <source>
        <dbReference type="PROSITE" id="PS50011"/>
    </source>
</evidence>
<dbReference type="InterPro" id="IPR011009">
    <property type="entry name" value="Kinase-like_dom_sf"/>
</dbReference>
<dbReference type="GO" id="GO:0005524">
    <property type="term" value="F:ATP binding"/>
    <property type="evidence" value="ECO:0007669"/>
    <property type="project" value="InterPro"/>
</dbReference>
<comment type="caution">
    <text evidence="2">The sequence shown here is derived from an EMBL/GenBank/DDBJ whole genome shotgun (WGS) entry which is preliminary data.</text>
</comment>
<evidence type="ECO:0000313" key="2">
    <source>
        <dbReference type="EMBL" id="PSK56657.1"/>
    </source>
</evidence>
<proteinExistence type="predicted"/>
<keyword evidence="3" id="KW-1185">Reference proteome</keyword>
<protein>
    <recommendedName>
        <fullName evidence="1">Protein kinase domain-containing protein</fullName>
    </recommendedName>
</protein>
<dbReference type="GO" id="GO:0004672">
    <property type="term" value="F:protein kinase activity"/>
    <property type="evidence" value="ECO:0007669"/>
    <property type="project" value="InterPro"/>
</dbReference>
<feature type="domain" description="Protein kinase" evidence="1">
    <location>
        <begin position="1"/>
        <end position="138"/>
    </location>
</feature>